<dbReference type="GO" id="GO:0009251">
    <property type="term" value="P:glucan catabolic process"/>
    <property type="evidence" value="ECO:0007669"/>
    <property type="project" value="TreeGrafter"/>
</dbReference>
<dbReference type="GO" id="GO:0008422">
    <property type="term" value="F:beta-glucosidase activity"/>
    <property type="evidence" value="ECO:0007669"/>
    <property type="project" value="TreeGrafter"/>
</dbReference>
<organism evidence="2 3">
    <name type="scientific">Macleaya cordata</name>
    <name type="common">Five-seeded plume-poppy</name>
    <name type="synonym">Bocconia cordata</name>
    <dbReference type="NCBI Taxonomy" id="56857"/>
    <lineage>
        <taxon>Eukaryota</taxon>
        <taxon>Viridiplantae</taxon>
        <taxon>Streptophyta</taxon>
        <taxon>Embryophyta</taxon>
        <taxon>Tracheophyta</taxon>
        <taxon>Spermatophyta</taxon>
        <taxon>Magnoliopsida</taxon>
        <taxon>Ranunculales</taxon>
        <taxon>Papaveraceae</taxon>
        <taxon>Papaveroideae</taxon>
        <taxon>Macleaya</taxon>
    </lineage>
</organism>
<evidence type="ECO:0008006" key="4">
    <source>
        <dbReference type="Google" id="ProtNLM"/>
    </source>
</evidence>
<dbReference type="PANTHER" id="PTHR30620:SF33">
    <property type="entry name" value="BETA-D-GLUCAN EXOHYDROLASE-LIKE PROTEIN-RELATED"/>
    <property type="match status" value="1"/>
</dbReference>
<accession>A0A200R4P5</accession>
<dbReference type="InterPro" id="IPR051915">
    <property type="entry name" value="Cellulose_Degrad_GH3"/>
</dbReference>
<evidence type="ECO:0000313" key="2">
    <source>
        <dbReference type="EMBL" id="OVA17665.1"/>
    </source>
</evidence>
<dbReference type="InterPro" id="IPR017853">
    <property type="entry name" value="GH"/>
</dbReference>
<dbReference type="EMBL" id="MVGT01000437">
    <property type="protein sequence ID" value="OVA17665.1"/>
    <property type="molecule type" value="Genomic_DNA"/>
</dbReference>
<keyword evidence="3" id="KW-1185">Reference proteome</keyword>
<gene>
    <name evidence="2" type="ORF">BVC80_1835g37</name>
</gene>
<dbReference type="SUPFAM" id="SSF51445">
    <property type="entry name" value="(Trans)glycosidases"/>
    <property type="match status" value="1"/>
</dbReference>
<dbReference type="InParanoid" id="A0A200R4P5"/>
<dbReference type="InterPro" id="IPR036962">
    <property type="entry name" value="Glyco_hydro_3_N_sf"/>
</dbReference>
<comment type="caution">
    <text evidence="2">The sequence shown here is derived from an EMBL/GenBank/DDBJ whole genome shotgun (WGS) entry which is preliminary data.</text>
</comment>
<dbReference type="AlphaFoldDB" id="A0A200R4P5"/>
<sequence length="70" mass="7429">MGSVRLSGIQDGDDVTRVLVNTEIVRSMTTIVSGLQGVPLEGHHYGYPYIAGKDNIIACAKHFVGDGGQN</sequence>
<protein>
    <recommendedName>
        <fullName evidence="4">Glycoside hydrolase</fullName>
    </recommendedName>
</protein>
<dbReference type="Proteomes" id="UP000195402">
    <property type="component" value="Unassembled WGS sequence"/>
</dbReference>
<reference evidence="2 3" key="1">
    <citation type="journal article" date="2017" name="Mol. Plant">
        <title>The Genome of Medicinal Plant Macleaya cordata Provides New Insights into Benzylisoquinoline Alkaloids Metabolism.</title>
        <authorList>
            <person name="Liu X."/>
            <person name="Liu Y."/>
            <person name="Huang P."/>
            <person name="Ma Y."/>
            <person name="Qing Z."/>
            <person name="Tang Q."/>
            <person name="Cao H."/>
            <person name="Cheng P."/>
            <person name="Zheng Y."/>
            <person name="Yuan Z."/>
            <person name="Zhou Y."/>
            <person name="Liu J."/>
            <person name="Tang Z."/>
            <person name="Zhuo Y."/>
            <person name="Zhang Y."/>
            <person name="Yu L."/>
            <person name="Huang J."/>
            <person name="Yang P."/>
            <person name="Peng Q."/>
            <person name="Zhang J."/>
            <person name="Jiang W."/>
            <person name="Zhang Z."/>
            <person name="Lin K."/>
            <person name="Ro D.K."/>
            <person name="Chen X."/>
            <person name="Xiong X."/>
            <person name="Shang Y."/>
            <person name="Huang S."/>
            <person name="Zeng J."/>
        </authorList>
    </citation>
    <scope>NUCLEOTIDE SEQUENCE [LARGE SCALE GENOMIC DNA]</scope>
    <source>
        <strain evidence="3">cv. BLH2017</strain>
        <tissue evidence="2">Root</tissue>
    </source>
</reference>
<dbReference type="STRING" id="56857.A0A200R4P5"/>
<evidence type="ECO:0000313" key="3">
    <source>
        <dbReference type="Proteomes" id="UP000195402"/>
    </source>
</evidence>
<proteinExistence type="predicted"/>
<dbReference type="OrthoDB" id="416222at2759"/>
<keyword evidence="1" id="KW-0378">Hydrolase</keyword>
<name>A0A200R4P5_MACCD</name>
<dbReference type="PANTHER" id="PTHR30620">
    <property type="entry name" value="PERIPLASMIC BETA-GLUCOSIDASE-RELATED"/>
    <property type="match status" value="1"/>
</dbReference>
<dbReference type="Gene3D" id="3.20.20.300">
    <property type="entry name" value="Glycoside hydrolase, family 3, N-terminal domain"/>
    <property type="match status" value="1"/>
</dbReference>
<evidence type="ECO:0000256" key="1">
    <source>
        <dbReference type="ARBA" id="ARBA00022801"/>
    </source>
</evidence>